<dbReference type="RefSeq" id="WP_179822091.1">
    <property type="nucleotide sequence ID" value="NZ_JACCCO010000001.1"/>
</dbReference>
<evidence type="ECO:0000256" key="1">
    <source>
        <dbReference type="ARBA" id="ARBA00009013"/>
    </source>
</evidence>
<name>A0A852V502_9ACTN</name>
<organism evidence="4 5">
    <name type="scientific">Streptosporangium sandarakinum</name>
    <dbReference type="NCBI Taxonomy" id="1260955"/>
    <lineage>
        <taxon>Bacteria</taxon>
        <taxon>Bacillati</taxon>
        <taxon>Actinomycetota</taxon>
        <taxon>Actinomycetes</taxon>
        <taxon>Streptosporangiales</taxon>
        <taxon>Streptosporangiaceae</taxon>
        <taxon>Streptosporangium</taxon>
    </lineage>
</organism>
<sequence length="118" mass="12639">MSSDLEPHGRIGVIRLGDALDWSTAPDVRTMVSTMWDDLAGGCLVLDLAATTFCDSTGLGTLVSICTDSEERGIRLIVAAPPPGVLRMLRITGLTAFFELYDDAEDALRSARTGRRPG</sequence>
<dbReference type="Gene3D" id="3.30.750.24">
    <property type="entry name" value="STAS domain"/>
    <property type="match status" value="1"/>
</dbReference>
<dbReference type="PANTHER" id="PTHR33495:SF2">
    <property type="entry name" value="ANTI-SIGMA FACTOR ANTAGONIST TM_1081-RELATED"/>
    <property type="match status" value="1"/>
</dbReference>
<dbReference type="CDD" id="cd07043">
    <property type="entry name" value="STAS_anti-anti-sigma_factors"/>
    <property type="match status" value="1"/>
</dbReference>
<dbReference type="SUPFAM" id="SSF52091">
    <property type="entry name" value="SpoIIaa-like"/>
    <property type="match status" value="1"/>
</dbReference>
<dbReference type="InterPro" id="IPR003658">
    <property type="entry name" value="Anti-sigma_ant"/>
</dbReference>
<dbReference type="EMBL" id="JACCCO010000001">
    <property type="protein sequence ID" value="NYF41371.1"/>
    <property type="molecule type" value="Genomic_DNA"/>
</dbReference>
<reference evidence="4 5" key="1">
    <citation type="submission" date="2020-07" db="EMBL/GenBank/DDBJ databases">
        <title>Sequencing the genomes of 1000 actinobacteria strains.</title>
        <authorList>
            <person name="Klenk H.-P."/>
        </authorList>
    </citation>
    <scope>NUCLEOTIDE SEQUENCE [LARGE SCALE GENOMIC DNA]</scope>
    <source>
        <strain evidence="4 5">DSM 45763</strain>
    </source>
</reference>
<dbReference type="PROSITE" id="PS50801">
    <property type="entry name" value="STAS"/>
    <property type="match status" value="1"/>
</dbReference>
<feature type="domain" description="STAS" evidence="3">
    <location>
        <begin position="1"/>
        <end position="111"/>
    </location>
</feature>
<evidence type="ECO:0000313" key="5">
    <source>
        <dbReference type="Proteomes" id="UP000576393"/>
    </source>
</evidence>
<dbReference type="InterPro" id="IPR036513">
    <property type="entry name" value="STAS_dom_sf"/>
</dbReference>
<gene>
    <name evidence="4" type="ORF">HDA43_003530</name>
</gene>
<dbReference type="GO" id="GO:0043856">
    <property type="term" value="F:anti-sigma factor antagonist activity"/>
    <property type="evidence" value="ECO:0007669"/>
    <property type="project" value="InterPro"/>
</dbReference>
<comment type="caution">
    <text evidence="4">The sequence shown here is derived from an EMBL/GenBank/DDBJ whole genome shotgun (WGS) entry which is preliminary data.</text>
</comment>
<comment type="similarity">
    <text evidence="1 2">Belongs to the anti-sigma-factor antagonist family.</text>
</comment>
<evidence type="ECO:0000256" key="2">
    <source>
        <dbReference type="RuleBase" id="RU003749"/>
    </source>
</evidence>
<proteinExistence type="inferred from homology"/>
<dbReference type="Pfam" id="PF01740">
    <property type="entry name" value="STAS"/>
    <property type="match status" value="1"/>
</dbReference>
<dbReference type="Proteomes" id="UP000576393">
    <property type="component" value="Unassembled WGS sequence"/>
</dbReference>
<evidence type="ECO:0000313" key="4">
    <source>
        <dbReference type="EMBL" id="NYF41371.1"/>
    </source>
</evidence>
<keyword evidence="5" id="KW-1185">Reference proteome</keyword>
<evidence type="ECO:0000259" key="3">
    <source>
        <dbReference type="PROSITE" id="PS50801"/>
    </source>
</evidence>
<dbReference type="InterPro" id="IPR002645">
    <property type="entry name" value="STAS_dom"/>
</dbReference>
<dbReference type="PANTHER" id="PTHR33495">
    <property type="entry name" value="ANTI-SIGMA FACTOR ANTAGONIST TM_1081-RELATED-RELATED"/>
    <property type="match status" value="1"/>
</dbReference>
<dbReference type="AlphaFoldDB" id="A0A852V502"/>
<accession>A0A852V502</accession>
<protein>
    <recommendedName>
        <fullName evidence="2">Anti-sigma factor antagonist</fullName>
    </recommendedName>
</protein>
<dbReference type="NCBIfam" id="TIGR00377">
    <property type="entry name" value="ant_ant_sig"/>
    <property type="match status" value="1"/>
</dbReference>